<accession>A0A846HH90</accession>
<reference evidence="2 3" key="1">
    <citation type="journal article" date="2015" name="Genome Announc.">
        <title>Draft Genome Sequence of Cyanobacterium Hassallia byssoidea Strain VB512170, Isolated from Monuments in India.</title>
        <authorList>
            <person name="Singh D."/>
            <person name="Chandrababunaidu M.M."/>
            <person name="Panda A."/>
            <person name="Sen D."/>
            <person name="Bhattacharyya S."/>
            <person name="Adhikary S.P."/>
            <person name="Tripathy S."/>
        </authorList>
    </citation>
    <scope>NUCLEOTIDE SEQUENCE [LARGE SCALE GENOMIC DNA]</scope>
    <source>
        <strain evidence="2 3">VB512170</strain>
    </source>
</reference>
<gene>
    <name evidence="2" type="ORF">PI95_031360</name>
</gene>
<keyword evidence="3" id="KW-1185">Reference proteome</keyword>
<name>A0A846HH90_9CYAN</name>
<keyword evidence="1" id="KW-0732">Signal</keyword>
<feature type="signal peptide" evidence="1">
    <location>
        <begin position="1"/>
        <end position="30"/>
    </location>
</feature>
<protein>
    <recommendedName>
        <fullName evidence="4">PEP-CTERM sorting domain-containing protein</fullName>
    </recommendedName>
</protein>
<proteinExistence type="predicted"/>
<feature type="chain" id="PRO_5032478798" description="PEP-CTERM sorting domain-containing protein" evidence="1">
    <location>
        <begin position="31"/>
        <end position="292"/>
    </location>
</feature>
<evidence type="ECO:0008006" key="4">
    <source>
        <dbReference type="Google" id="ProtNLM"/>
    </source>
</evidence>
<organism evidence="2 3">
    <name type="scientific">Hassallia byssoidea VB512170</name>
    <dbReference type="NCBI Taxonomy" id="1304833"/>
    <lineage>
        <taxon>Bacteria</taxon>
        <taxon>Bacillati</taxon>
        <taxon>Cyanobacteriota</taxon>
        <taxon>Cyanophyceae</taxon>
        <taxon>Nostocales</taxon>
        <taxon>Tolypothrichaceae</taxon>
        <taxon>Hassallia</taxon>
    </lineage>
</organism>
<dbReference type="Proteomes" id="UP000031549">
    <property type="component" value="Unassembled WGS sequence"/>
</dbReference>
<sequence>MRTLGFTQRFFLLVTPLIATSSLVTSPSQAATLALSQGEFYLKNFSLDPEVTATVNNANTSTIANDGEVSATNNANIDFILEPPKVINKSLSQAFGENKNYLGLANADGKVLGNFFVDAGESFSVDFTAFLDLETSRDEPAENAKASADISFLLFDTTDIAEQNLLDDFFTQLLSDTTPNIKKTPLDFLSLTANVNSFNDKDFITSQKSENFTLSNQDTQFNFGGNAEFATALFEGSLKRSFATPTNLTFIQVRRSQVKVSVPEPSTSPALLFLSALVAVATKAKLKKTTSA</sequence>
<comment type="caution">
    <text evidence="2">The sequence shown here is derived from an EMBL/GenBank/DDBJ whole genome shotgun (WGS) entry which is preliminary data.</text>
</comment>
<dbReference type="EMBL" id="JTCM02000138">
    <property type="protein sequence ID" value="NEU76877.1"/>
    <property type="molecule type" value="Genomic_DNA"/>
</dbReference>
<dbReference type="AlphaFoldDB" id="A0A846HH90"/>
<evidence type="ECO:0000256" key="1">
    <source>
        <dbReference type="SAM" id="SignalP"/>
    </source>
</evidence>
<dbReference type="RefSeq" id="WP_052324723.1">
    <property type="nucleotide sequence ID" value="NZ_JTCM02000138.1"/>
</dbReference>
<evidence type="ECO:0000313" key="3">
    <source>
        <dbReference type="Proteomes" id="UP000031549"/>
    </source>
</evidence>
<evidence type="ECO:0000313" key="2">
    <source>
        <dbReference type="EMBL" id="NEU76877.1"/>
    </source>
</evidence>